<dbReference type="AlphaFoldDB" id="A0AAD5K781"/>
<reference evidence="2" key="1">
    <citation type="journal article" date="2022" name="IScience">
        <title>Evolution of zygomycete secretomes and the origins of terrestrial fungal ecologies.</title>
        <authorList>
            <person name="Chang Y."/>
            <person name="Wang Y."/>
            <person name="Mondo S."/>
            <person name="Ahrendt S."/>
            <person name="Andreopoulos W."/>
            <person name="Barry K."/>
            <person name="Beard J."/>
            <person name="Benny G.L."/>
            <person name="Blankenship S."/>
            <person name="Bonito G."/>
            <person name="Cuomo C."/>
            <person name="Desiro A."/>
            <person name="Gervers K.A."/>
            <person name="Hundley H."/>
            <person name="Kuo A."/>
            <person name="LaButti K."/>
            <person name="Lang B.F."/>
            <person name="Lipzen A."/>
            <person name="O'Donnell K."/>
            <person name="Pangilinan J."/>
            <person name="Reynolds N."/>
            <person name="Sandor L."/>
            <person name="Smith M.E."/>
            <person name="Tsang A."/>
            <person name="Grigoriev I.V."/>
            <person name="Stajich J.E."/>
            <person name="Spatafora J.W."/>
        </authorList>
    </citation>
    <scope>NUCLEOTIDE SEQUENCE</scope>
    <source>
        <strain evidence="2">RSA 2281</strain>
    </source>
</reference>
<proteinExistence type="predicted"/>
<comment type="caution">
    <text evidence="2">The sequence shown here is derived from an EMBL/GenBank/DDBJ whole genome shotgun (WGS) entry which is preliminary data.</text>
</comment>
<keyword evidence="3" id="KW-1185">Reference proteome</keyword>
<evidence type="ECO:0000256" key="1">
    <source>
        <dbReference type="SAM" id="SignalP"/>
    </source>
</evidence>
<name>A0AAD5K781_9FUNG</name>
<organism evidence="2 3">
    <name type="scientific">Phascolomyces articulosus</name>
    <dbReference type="NCBI Taxonomy" id="60185"/>
    <lineage>
        <taxon>Eukaryota</taxon>
        <taxon>Fungi</taxon>
        <taxon>Fungi incertae sedis</taxon>
        <taxon>Mucoromycota</taxon>
        <taxon>Mucoromycotina</taxon>
        <taxon>Mucoromycetes</taxon>
        <taxon>Mucorales</taxon>
        <taxon>Lichtheimiaceae</taxon>
        <taxon>Phascolomyces</taxon>
    </lineage>
</organism>
<feature type="signal peptide" evidence="1">
    <location>
        <begin position="1"/>
        <end position="22"/>
    </location>
</feature>
<evidence type="ECO:0000313" key="3">
    <source>
        <dbReference type="Proteomes" id="UP001209540"/>
    </source>
</evidence>
<keyword evidence="1" id="KW-0732">Signal</keyword>
<sequence>MLLCIILVHLFLCLFLFQTVSPKFSAATSATLSAISTSEKAVCQTIHDLSDKFTQKFKQLHQRLDMIKEKVELIGMGIQKLYQLNNMASNSDIERLNEDYSVGWIMAPVNEDDSEAKLNDNSVIDFIPDYNNLFDKTKEDKLKKDI</sequence>
<protein>
    <submittedName>
        <fullName evidence="2">Uncharacterized protein</fullName>
    </submittedName>
</protein>
<dbReference type="EMBL" id="JAIXMP010000005">
    <property type="protein sequence ID" value="KAI9272647.1"/>
    <property type="molecule type" value="Genomic_DNA"/>
</dbReference>
<evidence type="ECO:0000313" key="2">
    <source>
        <dbReference type="EMBL" id="KAI9272647.1"/>
    </source>
</evidence>
<reference evidence="2" key="2">
    <citation type="submission" date="2023-02" db="EMBL/GenBank/DDBJ databases">
        <authorList>
            <consortium name="DOE Joint Genome Institute"/>
            <person name="Mondo S.J."/>
            <person name="Chang Y."/>
            <person name="Wang Y."/>
            <person name="Ahrendt S."/>
            <person name="Andreopoulos W."/>
            <person name="Barry K."/>
            <person name="Beard J."/>
            <person name="Benny G.L."/>
            <person name="Blankenship S."/>
            <person name="Bonito G."/>
            <person name="Cuomo C."/>
            <person name="Desiro A."/>
            <person name="Gervers K.A."/>
            <person name="Hundley H."/>
            <person name="Kuo A."/>
            <person name="LaButti K."/>
            <person name="Lang B.F."/>
            <person name="Lipzen A."/>
            <person name="O'Donnell K."/>
            <person name="Pangilinan J."/>
            <person name="Reynolds N."/>
            <person name="Sandor L."/>
            <person name="Smith M.W."/>
            <person name="Tsang A."/>
            <person name="Grigoriev I.V."/>
            <person name="Stajich J.E."/>
            <person name="Spatafora J.W."/>
        </authorList>
    </citation>
    <scope>NUCLEOTIDE SEQUENCE</scope>
    <source>
        <strain evidence="2">RSA 2281</strain>
    </source>
</reference>
<accession>A0AAD5K781</accession>
<dbReference type="Proteomes" id="UP001209540">
    <property type="component" value="Unassembled WGS sequence"/>
</dbReference>
<gene>
    <name evidence="2" type="ORF">BDA99DRAFT_556260</name>
</gene>
<feature type="chain" id="PRO_5041947019" evidence="1">
    <location>
        <begin position="23"/>
        <end position="146"/>
    </location>
</feature>